<proteinExistence type="predicted"/>
<dbReference type="Proteomes" id="UP001140949">
    <property type="component" value="Unassembled WGS sequence"/>
</dbReference>
<dbReference type="CDD" id="cd06257">
    <property type="entry name" value="DnaJ"/>
    <property type="match status" value="1"/>
</dbReference>
<keyword evidence="2" id="KW-0472">Membrane</keyword>
<dbReference type="InterPro" id="IPR001623">
    <property type="entry name" value="DnaJ_domain"/>
</dbReference>
<reference evidence="5" key="2">
    <citation type="submission" date="2023-04" db="EMBL/GenBank/DDBJ databases">
        <authorList>
            <person name="Bruccoleri R.E."/>
            <person name="Oakeley E.J."/>
            <person name="Faust A.-M."/>
            <person name="Dessus-Babus S."/>
            <person name="Altorfer M."/>
            <person name="Burckhardt D."/>
            <person name="Oertli M."/>
            <person name="Naumann U."/>
            <person name="Petersen F."/>
            <person name="Wong J."/>
        </authorList>
    </citation>
    <scope>NUCLEOTIDE SEQUENCE</scope>
    <source>
        <strain evidence="5">GSM-AAB239-AS_SAM_17_03QT</strain>
        <tissue evidence="5">Leaf</tissue>
    </source>
</reference>
<evidence type="ECO:0000313" key="5">
    <source>
        <dbReference type="EMBL" id="KAJ6840002.1"/>
    </source>
</evidence>
<dbReference type="PROSITE" id="PS50076">
    <property type="entry name" value="DNAJ_2"/>
    <property type="match status" value="1"/>
</dbReference>
<evidence type="ECO:0000256" key="2">
    <source>
        <dbReference type="SAM" id="Phobius"/>
    </source>
</evidence>
<feature type="transmembrane region" description="Helical" evidence="2">
    <location>
        <begin position="125"/>
        <end position="148"/>
    </location>
</feature>
<reference evidence="5" key="1">
    <citation type="journal article" date="2023" name="GigaByte">
        <title>Genome assembly of the bearded iris, Iris pallida Lam.</title>
        <authorList>
            <person name="Bruccoleri R.E."/>
            <person name="Oakeley E.J."/>
            <person name="Faust A.M.E."/>
            <person name="Altorfer M."/>
            <person name="Dessus-Babus S."/>
            <person name="Burckhardt D."/>
            <person name="Oertli M."/>
            <person name="Naumann U."/>
            <person name="Petersen F."/>
            <person name="Wong J."/>
        </authorList>
    </citation>
    <scope>NUCLEOTIDE SEQUENCE</scope>
    <source>
        <strain evidence="5">GSM-AAB239-AS_SAM_17_03QT</strain>
    </source>
</reference>
<evidence type="ECO:0000313" key="4">
    <source>
        <dbReference type="EMBL" id="KAJ6797618.1"/>
    </source>
</evidence>
<dbReference type="AlphaFoldDB" id="A0AAX6HGZ5"/>
<feature type="domain" description="J" evidence="3">
    <location>
        <begin position="288"/>
        <end position="350"/>
    </location>
</feature>
<name>A0AAX6HGZ5_IRIPA</name>
<dbReference type="PANTHER" id="PTHR45270:SF1">
    <property type="entry name" value="CHAPERONE DNAJ-DOMAIN SUPERFAMILY PROTEIN"/>
    <property type="match status" value="1"/>
</dbReference>
<organism evidence="5 6">
    <name type="scientific">Iris pallida</name>
    <name type="common">Sweet iris</name>
    <dbReference type="NCBI Taxonomy" id="29817"/>
    <lineage>
        <taxon>Eukaryota</taxon>
        <taxon>Viridiplantae</taxon>
        <taxon>Streptophyta</taxon>
        <taxon>Embryophyta</taxon>
        <taxon>Tracheophyta</taxon>
        <taxon>Spermatophyta</taxon>
        <taxon>Magnoliopsida</taxon>
        <taxon>Liliopsida</taxon>
        <taxon>Asparagales</taxon>
        <taxon>Iridaceae</taxon>
        <taxon>Iridoideae</taxon>
        <taxon>Irideae</taxon>
        <taxon>Iris</taxon>
    </lineage>
</organism>
<dbReference type="Gene3D" id="1.10.287.110">
    <property type="entry name" value="DnaJ domain"/>
    <property type="match status" value="1"/>
</dbReference>
<comment type="caution">
    <text evidence="5">The sequence shown here is derived from an EMBL/GenBank/DDBJ whole genome shotgun (WGS) entry which is preliminary data.</text>
</comment>
<sequence length="350" mass="38328">MVDIGLWRQGWSWARSRKEAFGVGARSGEKFGFLVDLDWPMVSRGCAALGRLLLTLLAYWRDCTFEGVRSLAGLGSAAVFVVAWSGFLSLASTSCLVYVLLSLGAAGAAIHFLGSTPGLFIVGSFGILVMWIYGNFWIAGLLLIAGGYMFSLDHARLLIFISTTYAVYYVYTHVGLLGLFLSLNLSFISNDHLNKLLQGYDGGAAGANEGTHFEEQKESEPVSEDFPEDTEFSPPTKEAEDVASCQSSCKTSVTSTVSNVQKDASCSKVVKAESTSVDEMKRIMISSNHYEALGFTRHNNIDPIILRKEYRRMAVLVHPDKNMGNSLASESFKKLQCAYEASSFGFNKEK</sequence>
<dbReference type="Pfam" id="PF00226">
    <property type="entry name" value="DnaJ"/>
    <property type="match status" value="1"/>
</dbReference>
<keyword evidence="6" id="KW-1185">Reference proteome</keyword>
<dbReference type="SUPFAM" id="SSF46565">
    <property type="entry name" value="Chaperone J-domain"/>
    <property type="match status" value="1"/>
</dbReference>
<evidence type="ECO:0000256" key="1">
    <source>
        <dbReference type="SAM" id="MobiDB-lite"/>
    </source>
</evidence>
<dbReference type="InterPro" id="IPR036869">
    <property type="entry name" value="J_dom_sf"/>
</dbReference>
<keyword evidence="2" id="KW-1133">Transmembrane helix</keyword>
<keyword evidence="2" id="KW-0812">Transmembrane</keyword>
<feature type="transmembrane region" description="Helical" evidence="2">
    <location>
        <begin position="71"/>
        <end position="90"/>
    </location>
</feature>
<gene>
    <name evidence="4" type="ORF">M6B38_215660</name>
    <name evidence="5" type="ORF">M6B38_312190</name>
</gene>
<feature type="region of interest" description="Disordered" evidence="1">
    <location>
        <begin position="211"/>
        <end position="239"/>
    </location>
</feature>
<accession>A0AAX6HGZ5</accession>
<feature type="transmembrane region" description="Helical" evidence="2">
    <location>
        <begin position="96"/>
        <end position="113"/>
    </location>
</feature>
<dbReference type="GO" id="GO:0005783">
    <property type="term" value="C:endoplasmic reticulum"/>
    <property type="evidence" value="ECO:0007669"/>
    <property type="project" value="UniProtKB-ARBA"/>
</dbReference>
<feature type="compositionally biased region" description="Acidic residues" evidence="1">
    <location>
        <begin position="221"/>
        <end position="231"/>
    </location>
</feature>
<evidence type="ECO:0000259" key="3">
    <source>
        <dbReference type="PROSITE" id="PS50076"/>
    </source>
</evidence>
<dbReference type="EMBL" id="JANAVB010040817">
    <property type="protein sequence ID" value="KAJ6797618.1"/>
    <property type="molecule type" value="Genomic_DNA"/>
</dbReference>
<dbReference type="PANTHER" id="PTHR45270">
    <property type="entry name" value="OS03G0832900 PROTEIN"/>
    <property type="match status" value="1"/>
</dbReference>
<dbReference type="SMART" id="SM00271">
    <property type="entry name" value="DnaJ"/>
    <property type="match status" value="1"/>
</dbReference>
<protein>
    <recommendedName>
        <fullName evidence="3">J domain-containing protein</fullName>
    </recommendedName>
</protein>
<dbReference type="EMBL" id="JANAVB010009596">
    <property type="protein sequence ID" value="KAJ6840002.1"/>
    <property type="molecule type" value="Genomic_DNA"/>
</dbReference>
<feature type="compositionally biased region" description="Basic and acidic residues" evidence="1">
    <location>
        <begin position="211"/>
        <end position="220"/>
    </location>
</feature>
<evidence type="ECO:0000313" key="6">
    <source>
        <dbReference type="Proteomes" id="UP001140949"/>
    </source>
</evidence>
<feature type="transmembrane region" description="Helical" evidence="2">
    <location>
        <begin position="168"/>
        <end position="188"/>
    </location>
</feature>